<gene>
    <name evidence="4" type="ORF">GRI94_13935</name>
</gene>
<proteinExistence type="predicted"/>
<evidence type="ECO:0000313" key="4">
    <source>
        <dbReference type="EMBL" id="MXP32926.1"/>
    </source>
</evidence>
<dbReference type="EMBL" id="WTYE01000001">
    <property type="protein sequence ID" value="MXP32926.1"/>
    <property type="molecule type" value="Genomic_DNA"/>
</dbReference>
<keyword evidence="5" id="KW-1185">Reference proteome</keyword>
<dbReference type="PANTHER" id="PTHR10438">
    <property type="entry name" value="THIOREDOXIN"/>
    <property type="match status" value="1"/>
</dbReference>
<dbReference type="InterPro" id="IPR050620">
    <property type="entry name" value="Thioredoxin_H-type-like"/>
</dbReference>
<dbReference type="InterPro" id="IPR036249">
    <property type="entry name" value="Thioredoxin-like_sf"/>
</dbReference>
<dbReference type="Pfam" id="PF00085">
    <property type="entry name" value="Thioredoxin"/>
    <property type="match status" value="1"/>
</dbReference>
<evidence type="ECO:0000259" key="3">
    <source>
        <dbReference type="PROSITE" id="PS51352"/>
    </source>
</evidence>
<dbReference type="RefSeq" id="WP_160780217.1">
    <property type="nucleotide sequence ID" value="NZ_BAAAZF010000001.1"/>
</dbReference>
<dbReference type="SUPFAM" id="SSF52833">
    <property type="entry name" value="Thioredoxin-like"/>
    <property type="match status" value="1"/>
</dbReference>
<protein>
    <submittedName>
        <fullName evidence="4">Redoxin family protein</fullName>
    </submittedName>
</protein>
<dbReference type="Gene3D" id="3.40.30.10">
    <property type="entry name" value="Glutaredoxin"/>
    <property type="match status" value="1"/>
</dbReference>
<evidence type="ECO:0000256" key="1">
    <source>
        <dbReference type="ARBA" id="ARBA00023284"/>
    </source>
</evidence>
<dbReference type="OrthoDB" id="7950124at2"/>
<dbReference type="InterPro" id="IPR013766">
    <property type="entry name" value="Thioredoxin_domain"/>
</dbReference>
<evidence type="ECO:0000256" key="2">
    <source>
        <dbReference type="SAM" id="SignalP"/>
    </source>
</evidence>
<keyword evidence="1" id="KW-0676">Redox-active center</keyword>
<feature type="domain" description="Thioredoxin" evidence="3">
    <location>
        <begin position="12"/>
        <end position="131"/>
    </location>
</feature>
<dbReference type="PROSITE" id="PS00194">
    <property type="entry name" value="THIOREDOXIN_1"/>
    <property type="match status" value="1"/>
</dbReference>
<dbReference type="PANTHER" id="PTHR10438:SF468">
    <property type="entry name" value="THIOREDOXIN-1-RELATED"/>
    <property type="match status" value="1"/>
</dbReference>
<organism evidence="4 5">
    <name type="scientific">Parerythrobacter jejuensis</name>
    <dbReference type="NCBI Taxonomy" id="795812"/>
    <lineage>
        <taxon>Bacteria</taxon>
        <taxon>Pseudomonadati</taxon>
        <taxon>Pseudomonadota</taxon>
        <taxon>Alphaproteobacteria</taxon>
        <taxon>Sphingomonadales</taxon>
        <taxon>Erythrobacteraceae</taxon>
        <taxon>Parerythrobacter</taxon>
    </lineage>
</organism>
<reference evidence="4 5" key="1">
    <citation type="submission" date="2019-12" db="EMBL/GenBank/DDBJ databases">
        <title>Genomic-based taxomic classification of the family Erythrobacteraceae.</title>
        <authorList>
            <person name="Xu L."/>
        </authorList>
    </citation>
    <scope>NUCLEOTIDE SEQUENCE [LARGE SCALE GENOMIC DNA]</scope>
    <source>
        <strain evidence="4 5">JCM 16677</strain>
    </source>
</reference>
<comment type="caution">
    <text evidence="4">The sequence shown here is derived from an EMBL/GenBank/DDBJ whole genome shotgun (WGS) entry which is preliminary data.</text>
</comment>
<feature type="chain" id="PRO_5032938381" evidence="2">
    <location>
        <begin position="26"/>
        <end position="131"/>
    </location>
</feature>
<dbReference type="AlphaFoldDB" id="A0A845AWP5"/>
<name>A0A845AWP5_9SPHN</name>
<sequence>MLRFLGLLTGIIALAVAALGTTANAAGGSITRYNAQSFAAAQDQGKTIVVDVHASWCPTCKAQAPILSQLAKDAKNVKFVRVDFDRDKAFLRQHRIPRQSTILVFKGKQEVGRSIAETNRTRLRSFVLDRI</sequence>
<dbReference type="GO" id="GO:0015036">
    <property type="term" value="F:disulfide oxidoreductase activity"/>
    <property type="evidence" value="ECO:0007669"/>
    <property type="project" value="UniProtKB-ARBA"/>
</dbReference>
<keyword evidence="2" id="KW-0732">Signal</keyword>
<dbReference type="PROSITE" id="PS51352">
    <property type="entry name" value="THIOREDOXIN_2"/>
    <property type="match status" value="1"/>
</dbReference>
<accession>A0A845AWP5</accession>
<evidence type="ECO:0000313" key="5">
    <source>
        <dbReference type="Proteomes" id="UP000446786"/>
    </source>
</evidence>
<dbReference type="InterPro" id="IPR017937">
    <property type="entry name" value="Thioredoxin_CS"/>
</dbReference>
<dbReference type="CDD" id="cd02947">
    <property type="entry name" value="TRX_family"/>
    <property type="match status" value="1"/>
</dbReference>
<feature type="signal peptide" evidence="2">
    <location>
        <begin position="1"/>
        <end position="25"/>
    </location>
</feature>
<dbReference type="Proteomes" id="UP000446786">
    <property type="component" value="Unassembled WGS sequence"/>
</dbReference>